<evidence type="ECO:0000313" key="3">
    <source>
        <dbReference type="EMBL" id="MBO1320552.1"/>
    </source>
</evidence>
<dbReference type="Pfam" id="PF00266">
    <property type="entry name" value="Aminotran_5"/>
    <property type="match status" value="1"/>
</dbReference>
<evidence type="ECO:0000313" key="4">
    <source>
        <dbReference type="Proteomes" id="UP000664417"/>
    </source>
</evidence>
<dbReference type="PANTHER" id="PTHR43586:SF15">
    <property type="entry name" value="BLR3095 PROTEIN"/>
    <property type="match status" value="1"/>
</dbReference>
<dbReference type="InterPro" id="IPR000192">
    <property type="entry name" value="Aminotrans_V_dom"/>
</dbReference>
<keyword evidence="1" id="KW-0663">Pyridoxal phosphate</keyword>
<dbReference type="InterPro" id="IPR015422">
    <property type="entry name" value="PyrdxlP-dep_Trfase_small"/>
</dbReference>
<evidence type="ECO:0000259" key="2">
    <source>
        <dbReference type="Pfam" id="PF00266"/>
    </source>
</evidence>
<accession>A0A8J7U4E1</accession>
<gene>
    <name evidence="3" type="ORF">J3U88_18895</name>
</gene>
<dbReference type="Proteomes" id="UP000664417">
    <property type="component" value="Unassembled WGS sequence"/>
</dbReference>
<dbReference type="SUPFAM" id="SSF53383">
    <property type="entry name" value="PLP-dependent transferases"/>
    <property type="match status" value="1"/>
</dbReference>
<reference evidence="3" key="1">
    <citation type="submission" date="2021-03" db="EMBL/GenBank/DDBJ databases">
        <authorList>
            <person name="Wang G."/>
        </authorList>
    </citation>
    <scope>NUCLEOTIDE SEQUENCE</scope>
    <source>
        <strain evidence="3">KCTC 12899</strain>
    </source>
</reference>
<dbReference type="PANTHER" id="PTHR43586">
    <property type="entry name" value="CYSTEINE DESULFURASE"/>
    <property type="match status" value="1"/>
</dbReference>
<proteinExistence type="predicted"/>
<name>A0A8J7U4E1_9BACT</name>
<keyword evidence="4" id="KW-1185">Reference proteome</keyword>
<dbReference type="RefSeq" id="WP_207860507.1">
    <property type="nucleotide sequence ID" value="NZ_JAFREP010000018.1"/>
</dbReference>
<dbReference type="InterPro" id="IPR015421">
    <property type="entry name" value="PyrdxlP-dep_Trfase_major"/>
</dbReference>
<dbReference type="GO" id="GO:0008483">
    <property type="term" value="F:transaminase activity"/>
    <property type="evidence" value="ECO:0007669"/>
    <property type="project" value="UniProtKB-KW"/>
</dbReference>
<dbReference type="EMBL" id="JAFREP010000018">
    <property type="protein sequence ID" value="MBO1320552.1"/>
    <property type="molecule type" value="Genomic_DNA"/>
</dbReference>
<sequence>MAMPTPAHDCNRAFFNLPDTVTYLNCAYMSPMCQPVLAAGQEALLQETRPWTVMPDDFFRDSDHARSLFARLLGAQTQDIALIPSVSFGIAQAARVLAPRAGSSIVTLAEQFPSNIYPWQAVAKQRDCQMVQVNRPSDGDWTPAILDALHDGVSVAALPNCHWTDGSLIKLEQVADTCRRHGIALVLDVTQSLGAMPFDLARVRPAFLVAAGYKWLLGPYHTAFLYADPAYQQGEPLDPNWITRKDSENFADLVNYRDELAAGAVRYDGGQRSKFVLNPMSIAALTLLLDWGVSQIAARLRTYNRAFVQQAAELGFETLPESLSAPHIIGLRHRDGISDALVGAFKEAGISVSVRGSAIRVSPHLYNDEQDRARFVEVCAQHLG</sequence>
<feature type="domain" description="Aminotransferase class V" evidence="2">
    <location>
        <begin position="27"/>
        <end position="358"/>
    </location>
</feature>
<organism evidence="3 4">
    <name type="scientific">Acanthopleuribacter pedis</name>
    <dbReference type="NCBI Taxonomy" id="442870"/>
    <lineage>
        <taxon>Bacteria</taxon>
        <taxon>Pseudomonadati</taxon>
        <taxon>Acidobacteriota</taxon>
        <taxon>Holophagae</taxon>
        <taxon>Acanthopleuribacterales</taxon>
        <taxon>Acanthopleuribacteraceae</taxon>
        <taxon>Acanthopleuribacter</taxon>
    </lineage>
</organism>
<evidence type="ECO:0000256" key="1">
    <source>
        <dbReference type="ARBA" id="ARBA00022898"/>
    </source>
</evidence>
<dbReference type="Gene3D" id="3.90.1150.10">
    <property type="entry name" value="Aspartate Aminotransferase, domain 1"/>
    <property type="match status" value="1"/>
</dbReference>
<keyword evidence="3" id="KW-0808">Transferase</keyword>
<dbReference type="Gene3D" id="3.40.640.10">
    <property type="entry name" value="Type I PLP-dependent aspartate aminotransferase-like (Major domain)"/>
    <property type="match status" value="1"/>
</dbReference>
<dbReference type="AlphaFoldDB" id="A0A8J7U4E1"/>
<keyword evidence="3" id="KW-0032">Aminotransferase</keyword>
<comment type="caution">
    <text evidence="3">The sequence shown here is derived from an EMBL/GenBank/DDBJ whole genome shotgun (WGS) entry which is preliminary data.</text>
</comment>
<protein>
    <submittedName>
        <fullName evidence="3">Aminotransferase class V-fold PLP-dependent enzyme</fullName>
    </submittedName>
</protein>
<dbReference type="InterPro" id="IPR015424">
    <property type="entry name" value="PyrdxlP-dep_Trfase"/>
</dbReference>